<dbReference type="Gene3D" id="3.40.1190.20">
    <property type="match status" value="1"/>
</dbReference>
<proteinExistence type="predicted"/>
<dbReference type="Proteomes" id="UP000004893">
    <property type="component" value="Unassembled WGS sequence"/>
</dbReference>
<reference evidence="4" key="1">
    <citation type="submission" date="2009-02" db="EMBL/GenBank/DDBJ databases">
        <authorList>
            <person name="Fulton L."/>
            <person name="Clifton S."/>
            <person name="Fulton B."/>
            <person name="Xu J."/>
            <person name="Minx P."/>
            <person name="Pepin K.H."/>
            <person name="Johnson M."/>
            <person name="Bhonagiri V."/>
            <person name="Nash W.E."/>
            <person name="Mardis E.R."/>
            <person name="Wilson R.K."/>
        </authorList>
    </citation>
    <scope>NUCLEOTIDE SEQUENCE [LARGE SCALE GENOMIC DNA]</scope>
    <source>
        <strain evidence="4">DSM 15053</strain>
    </source>
</reference>
<dbReference type="InterPro" id="IPR029056">
    <property type="entry name" value="Ribokinase-like"/>
</dbReference>
<sequence>MDYVAVGCLSIDNIINTMGIKKLNVFGGNAAFGTAGISLWHDGEIGVVSRKGTDIPKEWIRMLEERGIDTEGIKDVPMRHMMFAGMIYDENGERREVTFNESEQSGELIAGFPVMTPEMVTMAHEIFAPAVSDIPESYSDAAVFLAARHYDRQLGYAKYFREKNPGGLIVLDTGSDYMRPECIDKLPELFRLVDVVIPSEVEVKGIFGDIPMAEAAEKMIQLGARNVVIKIGKRGCLVYVNKEIIFVNAFHSDTVKDPTGAGDSFCGGFLVGYNKTHDLVTAAKYGTVSSSFIIEDFGIEPALHISRELAEERLKDVVCYTMEGKE</sequence>
<gene>
    <name evidence="4" type="ORF">CLOHYLEM_05901</name>
</gene>
<dbReference type="PANTHER" id="PTHR47098">
    <property type="entry name" value="PROTEIN MAK32"/>
    <property type="match status" value="1"/>
</dbReference>
<evidence type="ECO:0000313" key="5">
    <source>
        <dbReference type="Proteomes" id="UP000004893"/>
    </source>
</evidence>
<keyword evidence="2 4" id="KW-0418">Kinase</keyword>
<keyword evidence="1" id="KW-0808">Transferase</keyword>
<evidence type="ECO:0000256" key="1">
    <source>
        <dbReference type="ARBA" id="ARBA00022679"/>
    </source>
</evidence>
<reference evidence="4" key="2">
    <citation type="submission" date="2013-06" db="EMBL/GenBank/DDBJ databases">
        <title>Draft genome sequence of Clostridium hylemonae (DSM 15053).</title>
        <authorList>
            <person name="Sudarsanam P."/>
            <person name="Ley R."/>
            <person name="Guruge J."/>
            <person name="Turnbaugh P.J."/>
            <person name="Mahowald M."/>
            <person name="Liep D."/>
            <person name="Gordon J."/>
        </authorList>
    </citation>
    <scope>NUCLEOTIDE SEQUENCE</scope>
    <source>
        <strain evidence="4">DSM 15053</strain>
    </source>
</reference>
<dbReference type="PANTHER" id="PTHR47098:SF2">
    <property type="entry name" value="PROTEIN MAK32"/>
    <property type="match status" value="1"/>
</dbReference>
<organism evidence="4 5">
    <name type="scientific">[Clostridium] hylemonae DSM 15053</name>
    <dbReference type="NCBI Taxonomy" id="553973"/>
    <lineage>
        <taxon>Bacteria</taxon>
        <taxon>Bacillati</taxon>
        <taxon>Bacillota</taxon>
        <taxon>Clostridia</taxon>
        <taxon>Lachnospirales</taxon>
        <taxon>Lachnospiraceae</taxon>
    </lineage>
</organism>
<dbReference type="SUPFAM" id="SSF53613">
    <property type="entry name" value="Ribokinase-like"/>
    <property type="match status" value="1"/>
</dbReference>
<keyword evidence="5" id="KW-1185">Reference proteome</keyword>
<dbReference type="InterPro" id="IPR011611">
    <property type="entry name" value="PfkB_dom"/>
</dbReference>
<dbReference type="EMBL" id="ABYI02000022">
    <property type="protein sequence ID" value="EEG73896.1"/>
    <property type="molecule type" value="Genomic_DNA"/>
</dbReference>
<accession>C0C182</accession>
<dbReference type="RefSeq" id="WP_006443249.1">
    <property type="nucleotide sequence ID" value="NZ_CP036524.1"/>
</dbReference>
<dbReference type="GO" id="GO:0016301">
    <property type="term" value="F:kinase activity"/>
    <property type="evidence" value="ECO:0007669"/>
    <property type="project" value="UniProtKB-KW"/>
</dbReference>
<feature type="domain" description="Carbohydrate kinase PfkB" evidence="3">
    <location>
        <begin position="41"/>
        <end position="298"/>
    </location>
</feature>
<evidence type="ECO:0000256" key="2">
    <source>
        <dbReference type="ARBA" id="ARBA00022777"/>
    </source>
</evidence>
<evidence type="ECO:0000313" key="4">
    <source>
        <dbReference type="EMBL" id="EEG73896.1"/>
    </source>
</evidence>
<dbReference type="AlphaFoldDB" id="C0C182"/>
<name>C0C182_9FIRM</name>
<protein>
    <submittedName>
        <fullName evidence="4">Kinase, PfkB family</fullName>
    </submittedName>
</protein>
<dbReference type="HOGENOM" id="CLU_065902_2_1_9"/>
<dbReference type="Pfam" id="PF00294">
    <property type="entry name" value="PfkB"/>
    <property type="match status" value="1"/>
</dbReference>
<comment type="caution">
    <text evidence="4">The sequence shown here is derived from an EMBL/GenBank/DDBJ whole genome shotgun (WGS) entry which is preliminary data.</text>
</comment>
<dbReference type="PROSITE" id="PS00584">
    <property type="entry name" value="PFKB_KINASES_2"/>
    <property type="match status" value="1"/>
</dbReference>
<dbReference type="InterPro" id="IPR002173">
    <property type="entry name" value="Carboh/pur_kinase_PfkB_CS"/>
</dbReference>
<dbReference type="OrthoDB" id="9788681at2"/>
<dbReference type="eggNOG" id="COG0524">
    <property type="taxonomic scope" value="Bacteria"/>
</dbReference>
<dbReference type="STRING" id="553973.CLOHYLEM_05901"/>
<evidence type="ECO:0000259" key="3">
    <source>
        <dbReference type="Pfam" id="PF00294"/>
    </source>
</evidence>